<keyword evidence="14" id="KW-1185">Reference proteome</keyword>
<dbReference type="FunFam" id="2.40.30.10:FF:000007">
    <property type="entry name" value="Translation initiation factor IF-2"/>
    <property type="match status" value="1"/>
</dbReference>
<name>A0A9P6VGB6_9HELO</name>
<comment type="similarity">
    <text evidence="2">Belongs to the TRAFAC class translation factor GTPase superfamily. Classic translation factor GTPase family. IF-2 subfamily.</text>
</comment>
<dbReference type="AlphaFoldDB" id="A0A9P6VGB6"/>
<evidence type="ECO:0000256" key="7">
    <source>
        <dbReference type="ARBA" id="ARBA00023128"/>
    </source>
</evidence>
<proteinExistence type="inferred from homology"/>
<evidence type="ECO:0000313" key="14">
    <source>
        <dbReference type="Proteomes" id="UP000785200"/>
    </source>
</evidence>
<evidence type="ECO:0000256" key="6">
    <source>
        <dbReference type="ARBA" id="ARBA00022946"/>
    </source>
</evidence>
<evidence type="ECO:0000256" key="5">
    <source>
        <dbReference type="ARBA" id="ARBA00022917"/>
    </source>
</evidence>
<reference evidence="13" key="1">
    <citation type="submission" date="2019-07" db="EMBL/GenBank/DDBJ databases">
        <title>Hyphodiscus hymeniophilus genome sequencing and assembly.</title>
        <authorList>
            <person name="Kramer G."/>
            <person name="Nodwell J."/>
        </authorList>
    </citation>
    <scope>NUCLEOTIDE SEQUENCE</scope>
    <source>
        <strain evidence="13">ATCC 34498</strain>
    </source>
</reference>
<feature type="compositionally biased region" description="Basic residues" evidence="11">
    <location>
        <begin position="186"/>
        <end position="197"/>
    </location>
</feature>
<dbReference type="GO" id="GO:0005525">
    <property type="term" value="F:GTP binding"/>
    <property type="evidence" value="ECO:0007669"/>
    <property type="project" value="UniProtKB-KW"/>
</dbReference>
<dbReference type="HAMAP" id="MF_00100_B">
    <property type="entry name" value="IF_2_B"/>
    <property type="match status" value="1"/>
</dbReference>
<accession>A0A9P6VGB6</accession>
<keyword evidence="5" id="KW-0648">Protein biosynthesis</keyword>
<dbReference type="Gene3D" id="2.40.30.10">
    <property type="entry name" value="Translation factors"/>
    <property type="match status" value="2"/>
</dbReference>
<dbReference type="NCBIfam" id="TIGR00231">
    <property type="entry name" value="small_GTP"/>
    <property type="match status" value="1"/>
</dbReference>
<dbReference type="InterPro" id="IPR006847">
    <property type="entry name" value="IF2_N"/>
</dbReference>
<organism evidence="13 14">
    <name type="scientific">Hyphodiscus hymeniophilus</name>
    <dbReference type="NCBI Taxonomy" id="353542"/>
    <lineage>
        <taxon>Eukaryota</taxon>
        <taxon>Fungi</taxon>
        <taxon>Dikarya</taxon>
        <taxon>Ascomycota</taxon>
        <taxon>Pezizomycotina</taxon>
        <taxon>Leotiomycetes</taxon>
        <taxon>Helotiales</taxon>
        <taxon>Hyphodiscaceae</taxon>
        <taxon>Hyphodiscus</taxon>
    </lineage>
</organism>
<dbReference type="InterPro" id="IPR053905">
    <property type="entry name" value="EF-G-like_DII"/>
</dbReference>
<dbReference type="GO" id="GO:0003743">
    <property type="term" value="F:translation initiation factor activity"/>
    <property type="evidence" value="ECO:0007669"/>
    <property type="project" value="UniProtKB-KW"/>
</dbReference>
<feature type="compositionally biased region" description="Basic and acidic residues" evidence="11">
    <location>
        <begin position="419"/>
        <end position="451"/>
    </location>
</feature>
<evidence type="ECO:0000259" key="12">
    <source>
        <dbReference type="PROSITE" id="PS51722"/>
    </source>
</evidence>
<evidence type="ECO:0000256" key="4">
    <source>
        <dbReference type="ARBA" id="ARBA00022741"/>
    </source>
</evidence>
<keyword evidence="3 13" id="KW-0396">Initiation factor</keyword>
<evidence type="ECO:0000256" key="9">
    <source>
        <dbReference type="ARBA" id="ARBA00025162"/>
    </source>
</evidence>
<evidence type="ECO:0000256" key="8">
    <source>
        <dbReference type="ARBA" id="ARBA00023134"/>
    </source>
</evidence>
<dbReference type="Gene3D" id="3.40.50.300">
    <property type="entry name" value="P-loop containing nucleotide triphosphate hydrolases"/>
    <property type="match status" value="1"/>
</dbReference>
<dbReference type="GO" id="GO:0005739">
    <property type="term" value="C:mitochondrion"/>
    <property type="evidence" value="ECO:0007669"/>
    <property type="project" value="UniProtKB-SubCell"/>
</dbReference>
<dbReference type="InterPro" id="IPR015760">
    <property type="entry name" value="TIF_IF2"/>
</dbReference>
<feature type="non-terminal residue" evidence="13">
    <location>
        <position position="1"/>
    </location>
</feature>
<dbReference type="CDD" id="cd01887">
    <property type="entry name" value="IF2_eIF5B"/>
    <property type="match status" value="1"/>
</dbReference>
<evidence type="ECO:0000256" key="10">
    <source>
        <dbReference type="ARBA" id="ARBA00044200"/>
    </source>
</evidence>
<feature type="compositionally biased region" description="Polar residues" evidence="11">
    <location>
        <begin position="374"/>
        <end position="396"/>
    </location>
</feature>
<dbReference type="SUPFAM" id="SSF52156">
    <property type="entry name" value="Initiation factor IF2/eIF5b, domain 3"/>
    <property type="match status" value="1"/>
</dbReference>
<feature type="compositionally biased region" description="Basic and acidic residues" evidence="11">
    <location>
        <begin position="483"/>
        <end position="494"/>
    </location>
</feature>
<evidence type="ECO:0000256" key="11">
    <source>
        <dbReference type="SAM" id="MobiDB-lite"/>
    </source>
</evidence>
<feature type="compositionally biased region" description="Polar residues" evidence="11">
    <location>
        <begin position="53"/>
        <end position="65"/>
    </location>
</feature>
<dbReference type="SUPFAM" id="SSF50447">
    <property type="entry name" value="Translation proteins"/>
    <property type="match status" value="2"/>
</dbReference>
<evidence type="ECO:0000313" key="13">
    <source>
        <dbReference type="EMBL" id="KAG0647393.1"/>
    </source>
</evidence>
<dbReference type="FunFam" id="3.40.50.10050:FF:000001">
    <property type="entry name" value="Translation initiation factor IF-2"/>
    <property type="match status" value="1"/>
</dbReference>
<dbReference type="Proteomes" id="UP000785200">
    <property type="component" value="Unassembled WGS sequence"/>
</dbReference>
<dbReference type="InterPro" id="IPR023115">
    <property type="entry name" value="TIF_IF2_dom3"/>
</dbReference>
<feature type="compositionally biased region" description="Basic and acidic residues" evidence="11">
    <location>
        <begin position="229"/>
        <end position="242"/>
    </location>
</feature>
<keyword evidence="7" id="KW-0496">Mitochondrion</keyword>
<feature type="compositionally biased region" description="Basic and acidic residues" evidence="11">
    <location>
        <begin position="122"/>
        <end position="147"/>
    </location>
</feature>
<evidence type="ECO:0000256" key="2">
    <source>
        <dbReference type="ARBA" id="ARBA00007733"/>
    </source>
</evidence>
<dbReference type="InterPro" id="IPR005225">
    <property type="entry name" value="Small_GTP-bd"/>
</dbReference>
<comment type="subcellular location">
    <subcellularLocation>
        <location evidence="1">Mitochondrion</location>
    </subcellularLocation>
</comment>
<dbReference type="Pfam" id="PF11987">
    <property type="entry name" value="IF-2"/>
    <property type="match status" value="1"/>
</dbReference>
<feature type="compositionally biased region" description="Basic and acidic residues" evidence="11">
    <location>
        <begin position="249"/>
        <end position="266"/>
    </location>
</feature>
<dbReference type="InterPro" id="IPR044145">
    <property type="entry name" value="IF2_II"/>
</dbReference>
<dbReference type="OrthoDB" id="361630at2759"/>
<dbReference type="FunFam" id="2.40.30.10:FF:000008">
    <property type="entry name" value="Translation initiation factor IF-2"/>
    <property type="match status" value="1"/>
</dbReference>
<protein>
    <recommendedName>
        <fullName evidence="10">Translation initiation factor IF-2, mitochondrial</fullName>
    </recommendedName>
</protein>
<feature type="compositionally biased region" description="Basic and acidic residues" evidence="11">
    <location>
        <begin position="290"/>
        <end position="313"/>
    </location>
</feature>
<gene>
    <name evidence="13" type="ORF">D0Z07_7161</name>
</gene>
<dbReference type="PANTHER" id="PTHR43381:SF20">
    <property type="entry name" value="TRANSLATION INITIATION FACTOR IF-2, MITOCHONDRIAL"/>
    <property type="match status" value="1"/>
</dbReference>
<dbReference type="InterPro" id="IPR036925">
    <property type="entry name" value="TIF_IF2_dom3_sf"/>
</dbReference>
<keyword evidence="6" id="KW-0809">Transit peptide</keyword>
<dbReference type="Gene3D" id="3.40.50.10050">
    <property type="entry name" value="Translation initiation factor IF- 2, domain 3"/>
    <property type="match status" value="1"/>
</dbReference>
<feature type="compositionally biased region" description="Polar residues" evidence="11">
    <location>
        <begin position="337"/>
        <end position="348"/>
    </location>
</feature>
<dbReference type="GO" id="GO:0003924">
    <property type="term" value="F:GTPase activity"/>
    <property type="evidence" value="ECO:0007669"/>
    <property type="project" value="InterPro"/>
</dbReference>
<dbReference type="CDD" id="cd03692">
    <property type="entry name" value="mtIF2_IVc"/>
    <property type="match status" value="1"/>
</dbReference>
<dbReference type="SUPFAM" id="SSF52540">
    <property type="entry name" value="P-loop containing nucleoside triphosphate hydrolases"/>
    <property type="match status" value="1"/>
</dbReference>
<evidence type="ECO:0000256" key="3">
    <source>
        <dbReference type="ARBA" id="ARBA00022540"/>
    </source>
</evidence>
<feature type="domain" description="Tr-type G" evidence="12">
    <location>
        <begin position="594"/>
        <end position="762"/>
    </location>
</feature>
<dbReference type="PANTHER" id="PTHR43381">
    <property type="entry name" value="TRANSLATION INITIATION FACTOR IF-2-RELATED"/>
    <property type="match status" value="1"/>
</dbReference>
<comment type="caution">
    <text evidence="13">The sequence shown here is derived from an EMBL/GenBank/DDBJ whole genome shotgun (WGS) entry which is preliminary data.</text>
</comment>
<dbReference type="PROSITE" id="PS51722">
    <property type="entry name" value="G_TR_2"/>
    <property type="match status" value="1"/>
</dbReference>
<feature type="compositionally biased region" description="Low complexity" evidence="11">
    <location>
        <begin position="86"/>
        <end position="97"/>
    </location>
</feature>
<dbReference type="Pfam" id="PF00009">
    <property type="entry name" value="GTP_EFTU"/>
    <property type="match status" value="1"/>
</dbReference>
<keyword evidence="8" id="KW-0342">GTP-binding</keyword>
<dbReference type="PROSITE" id="PS01176">
    <property type="entry name" value="IF2"/>
    <property type="match status" value="1"/>
</dbReference>
<dbReference type="FunFam" id="3.40.50.300:FF:000019">
    <property type="entry name" value="Translation initiation factor IF-2"/>
    <property type="match status" value="1"/>
</dbReference>
<dbReference type="NCBIfam" id="TIGR00487">
    <property type="entry name" value="IF-2"/>
    <property type="match status" value="1"/>
</dbReference>
<feature type="region of interest" description="Disordered" evidence="11">
    <location>
        <begin position="19"/>
        <end position="171"/>
    </location>
</feature>
<dbReference type="Pfam" id="PF04760">
    <property type="entry name" value="IF2_N"/>
    <property type="match status" value="1"/>
</dbReference>
<dbReference type="Pfam" id="PF22042">
    <property type="entry name" value="EF-G_D2"/>
    <property type="match status" value="1"/>
</dbReference>
<dbReference type="InterPro" id="IPR027417">
    <property type="entry name" value="P-loop_NTPase"/>
</dbReference>
<feature type="region of interest" description="Disordered" evidence="11">
    <location>
        <begin position="186"/>
        <end position="494"/>
    </location>
</feature>
<feature type="compositionally biased region" description="Polar residues" evidence="11">
    <location>
        <begin position="73"/>
        <end position="83"/>
    </location>
</feature>
<dbReference type="EMBL" id="VNKQ01000013">
    <property type="protein sequence ID" value="KAG0647393.1"/>
    <property type="molecule type" value="Genomic_DNA"/>
</dbReference>
<evidence type="ECO:0000256" key="1">
    <source>
        <dbReference type="ARBA" id="ARBA00004173"/>
    </source>
</evidence>
<dbReference type="InterPro" id="IPR000178">
    <property type="entry name" value="TF_IF2_bacterial-like"/>
</dbReference>
<dbReference type="CDD" id="cd03702">
    <property type="entry name" value="IF2_mtIF2_II"/>
    <property type="match status" value="1"/>
</dbReference>
<comment type="function">
    <text evidence="9">One of the essential components for the initiation of protein synthesis. Protects formylmethionyl-tRNA from spontaneous hydrolysis and promotes its binding to the 30S ribosomal subunits. Also involved in the hydrolysis of GTP during the formation of the 70S ribosomal complex.</text>
</comment>
<dbReference type="InterPro" id="IPR009000">
    <property type="entry name" value="Transl_B-barrel_sf"/>
</dbReference>
<keyword evidence="4" id="KW-0547">Nucleotide-binding</keyword>
<dbReference type="InterPro" id="IPR000795">
    <property type="entry name" value="T_Tr_GTP-bd_dom"/>
</dbReference>
<sequence length="1127" mass="125499">ESSTSSLCAFCAHRLGASREPSHVQRRFLQSSRTSLKPPAVTATSREDDGDRNTTQNPHSAFTFGQSGGQNVGGTTSSWTQPAFGSAKTPSPAPASSWGQSGESFGVIPGGQIQSQNAQSMPEHHLDDLLPHERLARENMLKSENKAQQRKVRIHSGPGPENTRSFRPIPNTAAENLRWAEQSLSRRKAQERHKIRKQVPSNAVPIEEPPPRPIDQNQELHKWSLLRRKGQEDAQDIRRSEEAAQEPFGYKEDRFAMERAQREEQAKAGGYVPLSRRPDLQHNFPPITRPGREAREGSSASERGESRGFELARGRFGQEPARFTTERYGLNREAETLRTSTTREQTQSEPEREFNIRRPLSKVSRDDRAHMRMTATSIDPQSFRNKLDNQRTLSSQPPVPEKEVKFRPMASTEQVKPVTKVEKVTEVEDVEKREEREEREERWRKPGRFTEKGASAYEDGPRGKGKDKARRRQQFIEEEEDDRTEREAARERAELKKRRKAEKAARKAAAPAPVLLPEYISVSNLAVAMKVRLEDFVEKLEELGFEETNHDYILNAENAGLIAMEYNFEAIIDKADTEDLKAREPATDPSILPQRPPVVTIMGHVDHGKTTLLDWLRKSSVAATEHGGITQHIGAFSVPMPSGKIITFLDTPGHAAFLSMRQRGANVTDIVILVVAADDSVKPQTIEAIKHAQSAKVPIIVAINKIDKEQSNIDRVKQDLARHGLDVEDFGGETQAVCVSGKTGQGMDELEEAAVTLSEILDMRAETDGPAEGWVLEASIKSMGKVATVLVRRGTMRPGDFIVAGKTWARIRCLRNEAGVEIAEAGPGTPVEIDGWREQPLAGDEVLQAHDEAKAKSVIDYRLEKEERNRMAQDMEAINENRKVEQGKREREKIETIAAAEAVANDEEVAQKPREKPSGTKEIYFIVKGDVSGSVEAVVDSISAIGNREVRPHILRSGVGQLSEFDIEHAAAANGVLINFNTTVEPNIAQLAAHAKVSILDHNIIYRLVDDVKAELSKHLPPLVTSKVLGEAEIAEIFQITIKGRKQKPIAGSKVRNGTIVKNSKARVLRGGEKVFDGSLSSLKNVKKDVMEMKKGTDCGIGFDGWFDFQVGDHIQSYEEISEKRYL</sequence>